<dbReference type="AlphaFoldDB" id="A0A4R3HP32"/>
<protein>
    <submittedName>
        <fullName evidence="1">Uncharacterized protein</fullName>
    </submittedName>
</protein>
<accession>A0A4R3HP32</accession>
<comment type="caution">
    <text evidence="1">The sequence shown here is derived from an EMBL/GenBank/DDBJ whole genome shotgun (WGS) entry which is preliminary data.</text>
</comment>
<gene>
    <name evidence="1" type="ORF">EDC30_11936</name>
</gene>
<organism evidence="1 2">
    <name type="scientific">Paucimonas lemoignei</name>
    <name type="common">Pseudomonas lemoignei</name>
    <dbReference type="NCBI Taxonomy" id="29443"/>
    <lineage>
        <taxon>Bacteria</taxon>
        <taxon>Pseudomonadati</taxon>
        <taxon>Pseudomonadota</taxon>
        <taxon>Betaproteobacteria</taxon>
        <taxon>Burkholderiales</taxon>
        <taxon>Burkholderiaceae</taxon>
        <taxon>Paucimonas</taxon>
    </lineage>
</organism>
<name>A0A4R3HP32_PAULE</name>
<dbReference type="Proteomes" id="UP000295382">
    <property type="component" value="Unassembled WGS sequence"/>
</dbReference>
<evidence type="ECO:0000313" key="2">
    <source>
        <dbReference type="Proteomes" id="UP000295382"/>
    </source>
</evidence>
<proteinExistence type="predicted"/>
<reference evidence="1 2" key="1">
    <citation type="submission" date="2019-03" db="EMBL/GenBank/DDBJ databases">
        <title>Genomic Encyclopedia of Type Strains, Phase IV (KMG-IV): sequencing the most valuable type-strain genomes for metagenomic binning, comparative biology and taxonomic classification.</title>
        <authorList>
            <person name="Goeker M."/>
        </authorList>
    </citation>
    <scope>NUCLEOTIDE SEQUENCE [LARGE SCALE GENOMIC DNA]</scope>
    <source>
        <strain evidence="1 2">DSM 7445</strain>
    </source>
</reference>
<evidence type="ECO:0000313" key="1">
    <source>
        <dbReference type="EMBL" id="TCS32925.1"/>
    </source>
</evidence>
<keyword evidence="2" id="KW-1185">Reference proteome</keyword>
<dbReference type="EMBL" id="SLZQ01000019">
    <property type="protein sequence ID" value="TCS32925.1"/>
    <property type="molecule type" value="Genomic_DNA"/>
</dbReference>
<sequence length="225" mass="24938">MLCMKNAKAISLLLRKRAWVAAIAAARKYAETASYADIEAQFSQMMPQDRRAVLALLADVLSDYPHCVWGVPVLFYYKNPACDSYFHCPIPEFQPDPDITAMSWLPLDILRRDAPLKPTGENVSIPPHSTELAILVACTDSRAKPQLEDRFWAEYFQSEHGSVRLSAGEPLPLPEAVEAGCAALVTARNGAAFCDTPRLFLTDVGFNAALDLGIAWRRGYINDHL</sequence>